<keyword evidence="2" id="KW-1185">Reference proteome</keyword>
<accession>A0AAD6Y515</accession>
<dbReference type="Proteomes" id="UP001219525">
    <property type="component" value="Unassembled WGS sequence"/>
</dbReference>
<dbReference type="AlphaFoldDB" id="A0AAD6Y515"/>
<proteinExistence type="predicted"/>
<protein>
    <submittedName>
        <fullName evidence="1">Uncharacterized protein</fullName>
    </submittedName>
</protein>
<sequence length="129" mass="14390">MEPRYSTAGFSDEQRAVLAVAEKLLNCIYTRDKAQMLSLILPGGGATLLRNGTPLHLSFPEVVEGLPFDDPREMAGPISGQPVVLVDRDIAMAWTPYEFKVDGWLDHIGTDIWFRKAGWALAYQRVGRQ</sequence>
<organism evidence="1 2">
    <name type="scientific">Mycena pura</name>
    <dbReference type="NCBI Taxonomy" id="153505"/>
    <lineage>
        <taxon>Eukaryota</taxon>
        <taxon>Fungi</taxon>
        <taxon>Dikarya</taxon>
        <taxon>Basidiomycota</taxon>
        <taxon>Agaricomycotina</taxon>
        <taxon>Agaricomycetes</taxon>
        <taxon>Agaricomycetidae</taxon>
        <taxon>Agaricales</taxon>
        <taxon>Marasmiineae</taxon>
        <taxon>Mycenaceae</taxon>
        <taxon>Mycena</taxon>
    </lineage>
</organism>
<gene>
    <name evidence="1" type="ORF">GGX14DRAFT_172510</name>
</gene>
<comment type="caution">
    <text evidence="1">The sequence shown here is derived from an EMBL/GenBank/DDBJ whole genome shotgun (WGS) entry which is preliminary data.</text>
</comment>
<reference evidence="1" key="1">
    <citation type="submission" date="2023-03" db="EMBL/GenBank/DDBJ databases">
        <title>Massive genome expansion in bonnet fungi (Mycena s.s.) driven by repeated elements and novel gene families across ecological guilds.</title>
        <authorList>
            <consortium name="Lawrence Berkeley National Laboratory"/>
            <person name="Harder C.B."/>
            <person name="Miyauchi S."/>
            <person name="Viragh M."/>
            <person name="Kuo A."/>
            <person name="Thoen E."/>
            <person name="Andreopoulos B."/>
            <person name="Lu D."/>
            <person name="Skrede I."/>
            <person name="Drula E."/>
            <person name="Henrissat B."/>
            <person name="Morin E."/>
            <person name="Kohler A."/>
            <person name="Barry K."/>
            <person name="LaButti K."/>
            <person name="Morin E."/>
            <person name="Salamov A."/>
            <person name="Lipzen A."/>
            <person name="Mereny Z."/>
            <person name="Hegedus B."/>
            <person name="Baldrian P."/>
            <person name="Stursova M."/>
            <person name="Weitz H."/>
            <person name="Taylor A."/>
            <person name="Grigoriev I.V."/>
            <person name="Nagy L.G."/>
            <person name="Martin F."/>
            <person name="Kauserud H."/>
        </authorList>
    </citation>
    <scope>NUCLEOTIDE SEQUENCE</scope>
    <source>
        <strain evidence="1">9144</strain>
    </source>
</reference>
<name>A0AAD6Y515_9AGAR</name>
<dbReference type="EMBL" id="JARJCW010000067">
    <property type="protein sequence ID" value="KAJ7199657.1"/>
    <property type="molecule type" value="Genomic_DNA"/>
</dbReference>
<evidence type="ECO:0000313" key="2">
    <source>
        <dbReference type="Proteomes" id="UP001219525"/>
    </source>
</evidence>
<evidence type="ECO:0000313" key="1">
    <source>
        <dbReference type="EMBL" id="KAJ7199657.1"/>
    </source>
</evidence>